<dbReference type="InterPro" id="IPR022301">
    <property type="entry name" value="Integral_membrane_YjbE"/>
</dbReference>
<evidence type="ECO:0000313" key="8">
    <source>
        <dbReference type="Proteomes" id="UP000434639"/>
    </source>
</evidence>
<accession>A0A7X2S932</accession>
<feature type="transmembrane region" description="Helical" evidence="6">
    <location>
        <begin position="194"/>
        <end position="213"/>
    </location>
</feature>
<reference evidence="7 8" key="1">
    <citation type="journal article" date="2017" name="Int. J. Syst. Evol. Microbiol.">
        <title>Bacillus mangrovi sp. nov., isolated from a sediment sample from a mangrove forest.</title>
        <authorList>
            <person name="Gupta V."/>
            <person name="Singh P.K."/>
            <person name="Korpole S."/>
            <person name="Tanuku N.R.S."/>
            <person name="Pinnaka A.K."/>
        </authorList>
    </citation>
    <scope>NUCLEOTIDE SEQUENCE [LARGE SCALE GENOMIC DNA]</scope>
    <source>
        <strain evidence="7 8">KCTC 33872</strain>
    </source>
</reference>
<dbReference type="PANTHER" id="PTHR30238:SF4">
    <property type="entry name" value="SLL1022 PROTEIN"/>
    <property type="match status" value="1"/>
</dbReference>
<dbReference type="GO" id="GO:0016020">
    <property type="term" value="C:membrane"/>
    <property type="evidence" value="ECO:0007669"/>
    <property type="project" value="UniProtKB-SubCell"/>
</dbReference>
<dbReference type="AlphaFoldDB" id="A0A7X2S932"/>
<comment type="subcellular location">
    <subcellularLocation>
        <location evidence="1">Membrane</location>
        <topology evidence="1">Multi-pass membrane protein</topology>
    </subcellularLocation>
</comment>
<evidence type="ECO:0000256" key="4">
    <source>
        <dbReference type="ARBA" id="ARBA00022989"/>
    </source>
</evidence>
<evidence type="ECO:0000256" key="3">
    <source>
        <dbReference type="ARBA" id="ARBA00022692"/>
    </source>
</evidence>
<keyword evidence="5 6" id="KW-0472">Membrane</keyword>
<keyword evidence="8" id="KW-1185">Reference proteome</keyword>
<name>A0A7X2S932_9BACI</name>
<dbReference type="EMBL" id="WMIB01000031">
    <property type="protein sequence ID" value="MTH55508.1"/>
    <property type="molecule type" value="Genomic_DNA"/>
</dbReference>
<feature type="transmembrane region" description="Helical" evidence="6">
    <location>
        <begin position="12"/>
        <end position="33"/>
    </location>
</feature>
<evidence type="ECO:0000256" key="2">
    <source>
        <dbReference type="ARBA" id="ARBA00007511"/>
    </source>
</evidence>
<keyword evidence="4 6" id="KW-1133">Transmembrane helix</keyword>
<dbReference type="Pfam" id="PF03741">
    <property type="entry name" value="TerC"/>
    <property type="match status" value="1"/>
</dbReference>
<evidence type="ECO:0000256" key="5">
    <source>
        <dbReference type="ARBA" id="ARBA00023136"/>
    </source>
</evidence>
<feature type="transmembrane region" description="Helical" evidence="6">
    <location>
        <begin position="161"/>
        <end position="182"/>
    </location>
</feature>
<dbReference type="OrthoDB" id="5295733at2"/>
<feature type="transmembrane region" description="Helical" evidence="6">
    <location>
        <begin position="45"/>
        <end position="66"/>
    </location>
</feature>
<dbReference type="NCBIfam" id="TIGR03717">
    <property type="entry name" value="R_switched_YjbE"/>
    <property type="match status" value="1"/>
</dbReference>
<evidence type="ECO:0000313" key="7">
    <source>
        <dbReference type="EMBL" id="MTH55508.1"/>
    </source>
</evidence>
<evidence type="ECO:0000256" key="1">
    <source>
        <dbReference type="ARBA" id="ARBA00004141"/>
    </source>
</evidence>
<keyword evidence="3 6" id="KW-0812">Transmembrane</keyword>
<gene>
    <name evidence="7" type="ORF">GKZ89_19120</name>
</gene>
<dbReference type="InterPro" id="IPR005496">
    <property type="entry name" value="Integral_membrane_TerC"/>
</dbReference>
<feature type="transmembrane region" description="Helical" evidence="6">
    <location>
        <begin position="72"/>
        <end position="89"/>
    </location>
</feature>
<evidence type="ECO:0000256" key="6">
    <source>
        <dbReference type="SAM" id="Phobius"/>
    </source>
</evidence>
<dbReference type="PANTHER" id="PTHR30238">
    <property type="entry name" value="MEMBRANE BOUND PREDICTED REDOX MODULATOR"/>
    <property type="match status" value="1"/>
</dbReference>
<protein>
    <submittedName>
        <fullName evidence="7">YjbE family putative metal transport protein</fullName>
    </submittedName>
</protein>
<feature type="transmembrane region" description="Helical" evidence="6">
    <location>
        <begin position="125"/>
        <end position="149"/>
    </location>
</feature>
<dbReference type="RefSeq" id="WP_155114005.1">
    <property type="nucleotide sequence ID" value="NZ_WMIB01000031.1"/>
</dbReference>
<dbReference type="Proteomes" id="UP000434639">
    <property type="component" value="Unassembled WGS sequence"/>
</dbReference>
<comment type="caution">
    <text evidence="7">The sequence shown here is derived from an EMBL/GenBank/DDBJ whole genome shotgun (WGS) entry which is preliminary data.</text>
</comment>
<proteinExistence type="inferred from homology"/>
<organism evidence="7 8">
    <name type="scientific">Metabacillus mangrovi</name>
    <dbReference type="NCBI Taxonomy" id="1491830"/>
    <lineage>
        <taxon>Bacteria</taxon>
        <taxon>Bacillati</taxon>
        <taxon>Bacillota</taxon>
        <taxon>Bacilli</taxon>
        <taxon>Bacillales</taxon>
        <taxon>Bacillaceae</taxon>
        <taxon>Metabacillus</taxon>
    </lineage>
</organism>
<sequence>MEIFSAEFLASLLSIVVIDLVLAGDNAILIGLAARNLAPEQRKKVILWGTAGAIIIRAIATFAFVYLLKIPGLLLAGGVILLWIAYRLLTDNKEHDVKSGTSVGAAIRTIIIADAVMGLDNVLAVAGAAHGSFLLVSLGLLISIPIVVWGSTLILKFIDRFPAIIIIGAAILAWTAAKMIVKEPFLKPYFREEWITYTFELAVIIAVTGFGYLRKKQLHKRSTAGQN</sequence>
<comment type="similarity">
    <text evidence="2">Belongs to the TerC family.</text>
</comment>